<dbReference type="Pfam" id="PF00990">
    <property type="entry name" value="GGDEF"/>
    <property type="match status" value="1"/>
</dbReference>
<organism evidence="2">
    <name type="scientific">viral metagenome</name>
    <dbReference type="NCBI Taxonomy" id="1070528"/>
    <lineage>
        <taxon>unclassified sequences</taxon>
        <taxon>metagenomes</taxon>
        <taxon>organismal metagenomes</taxon>
    </lineage>
</organism>
<feature type="domain" description="GGDEF" evidence="1">
    <location>
        <begin position="65"/>
        <end position="188"/>
    </location>
</feature>
<dbReference type="InterPro" id="IPR043128">
    <property type="entry name" value="Rev_trsase/Diguanyl_cyclase"/>
</dbReference>
<protein>
    <recommendedName>
        <fullName evidence="1">GGDEF domain-containing protein</fullName>
    </recommendedName>
</protein>
<name>A0A6C0DNM9_9ZZZZ</name>
<dbReference type="EMBL" id="MN739632">
    <property type="protein sequence ID" value="QHT17185.1"/>
    <property type="molecule type" value="Genomic_DNA"/>
</dbReference>
<reference evidence="2" key="1">
    <citation type="journal article" date="2020" name="Nature">
        <title>Giant virus diversity and host interactions through global metagenomics.</title>
        <authorList>
            <person name="Schulz F."/>
            <person name="Roux S."/>
            <person name="Paez-Espino D."/>
            <person name="Jungbluth S."/>
            <person name="Walsh D.A."/>
            <person name="Denef V.J."/>
            <person name="McMahon K.D."/>
            <person name="Konstantinidis K.T."/>
            <person name="Eloe-Fadrosh E.A."/>
            <person name="Kyrpides N.C."/>
            <person name="Woyke T."/>
        </authorList>
    </citation>
    <scope>NUCLEOTIDE SEQUENCE</scope>
    <source>
        <strain evidence="2">GVMAG-M-3300023174-24</strain>
    </source>
</reference>
<dbReference type="InterPro" id="IPR000160">
    <property type="entry name" value="GGDEF_dom"/>
</dbReference>
<dbReference type="SUPFAM" id="SSF55073">
    <property type="entry name" value="Nucleotide cyclase"/>
    <property type="match status" value="1"/>
</dbReference>
<dbReference type="SMART" id="SM00267">
    <property type="entry name" value="GGDEF"/>
    <property type="match status" value="1"/>
</dbReference>
<dbReference type="Gene3D" id="3.30.70.270">
    <property type="match status" value="1"/>
</dbReference>
<evidence type="ECO:0000259" key="1">
    <source>
        <dbReference type="PROSITE" id="PS50887"/>
    </source>
</evidence>
<sequence>MLTELVDPEIILKLLEELEKENEIYKGITFSTRQYFFADPLMPIYENNSAVGNKLAFELFTNKNKNGFYVSIDINNFKDINKINHTEGDKAIKLIGYTLRKCTSNLGRTKLFRSGGDEFVFFSEIKEDVNLFIDKVIEELEQLELIDNTIKITLSFGVGKTYIDADNALLLAKNRKNEISNPIHYSIE</sequence>
<dbReference type="InterPro" id="IPR029787">
    <property type="entry name" value="Nucleotide_cyclase"/>
</dbReference>
<evidence type="ECO:0000313" key="2">
    <source>
        <dbReference type="EMBL" id="QHT17185.1"/>
    </source>
</evidence>
<proteinExistence type="predicted"/>
<accession>A0A6C0DNM9</accession>
<dbReference type="PROSITE" id="PS50887">
    <property type="entry name" value="GGDEF"/>
    <property type="match status" value="1"/>
</dbReference>
<dbReference type="AlphaFoldDB" id="A0A6C0DNM9"/>